<organism evidence="1 2">
    <name type="scientific">Liparis tanakae</name>
    <name type="common">Tanaka's snailfish</name>
    <dbReference type="NCBI Taxonomy" id="230148"/>
    <lineage>
        <taxon>Eukaryota</taxon>
        <taxon>Metazoa</taxon>
        <taxon>Chordata</taxon>
        <taxon>Craniata</taxon>
        <taxon>Vertebrata</taxon>
        <taxon>Euteleostomi</taxon>
        <taxon>Actinopterygii</taxon>
        <taxon>Neopterygii</taxon>
        <taxon>Teleostei</taxon>
        <taxon>Neoteleostei</taxon>
        <taxon>Acanthomorphata</taxon>
        <taxon>Eupercaria</taxon>
        <taxon>Perciformes</taxon>
        <taxon>Cottioidei</taxon>
        <taxon>Cottales</taxon>
        <taxon>Liparidae</taxon>
        <taxon>Liparis</taxon>
    </lineage>
</organism>
<evidence type="ECO:0000313" key="2">
    <source>
        <dbReference type="Proteomes" id="UP000314294"/>
    </source>
</evidence>
<dbReference type="AlphaFoldDB" id="A0A4Z2H6T8"/>
<dbReference type="EMBL" id="SRLO01000324">
    <property type="protein sequence ID" value="TNN60965.1"/>
    <property type="molecule type" value="Genomic_DNA"/>
</dbReference>
<protein>
    <submittedName>
        <fullName evidence="1">Uncharacterized protein</fullName>
    </submittedName>
</protein>
<gene>
    <name evidence="1" type="ORF">EYF80_028845</name>
</gene>
<name>A0A4Z2H6T8_9TELE</name>
<keyword evidence="2" id="KW-1185">Reference proteome</keyword>
<accession>A0A4Z2H6T8</accession>
<reference evidence="1 2" key="1">
    <citation type="submission" date="2019-03" db="EMBL/GenBank/DDBJ databases">
        <title>First draft genome of Liparis tanakae, snailfish: a comprehensive survey of snailfish specific genes.</title>
        <authorList>
            <person name="Kim W."/>
            <person name="Song I."/>
            <person name="Jeong J.-H."/>
            <person name="Kim D."/>
            <person name="Kim S."/>
            <person name="Ryu S."/>
            <person name="Song J.Y."/>
            <person name="Lee S.K."/>
        </authorList>
    </citation>
    <scope>NUCLEOTIDE SEQUENCE [LARGE SCALE GENOMIC DNA]</scope>
    <source>
        <tissue evidence="1">Muscle</tissue>
    </source>
</reference>
<comment type="caution">
    <text evidence="1">The sequence shown here is derived from an EMBL/GenBank/DDBJ whole genome shotgun (WGS) entry which is preliminary data.</text>
</comment>
<sequence>MAVLMLALWEQSFGATKLRLELALFVALSSSAGTGPEGSMVNRLEGSLWTVYEARVAASPERMKSRELFMVHGALRTHTQLLHLDRVLHLDDG</sequence>
<dbReference type="Proteomes" id="UP000314294">
    <property type="component" value="Unassembled WGS sequence"/>
</dbReference>
<proteinExistence type="predicted"/>
<evidence type="ECO:0000313" key="1">
    <source>
        <dbReference type="EMBL" id="TNN60965.1"/>
    </source>
</evidence>